<name>L8JDL6_9GAMM</name>
<comment type="caution">
    <text evidence="1">The sequence shown here is derived from an EMBL/GenBank/DDBJ whole genome shotgun (WGS) entry which is preliminary data.</text>
</comment>
<sequence>MISELFFPFSKKGKRLRKYFRRIDNRFGKQSMILLSLAR</sequence>
<protein>
    <submittedName>
        <fullName evidence="1">Uncharacterized protein</fullName>
    </submittedName>
</protein>
<gene>
    <name evidence="1" type="ORF">C942_01011</name>
</gene>
<evidence type="ECO:0000313" key="1">
    <source>
        <dbReference type="EMBL" id="ELR65507.1"/>
    </source>
</evidence>
<dbReference type="Proteomes" id="UP000011134">
    <property type="component" value="Unassembled WGS sequence"/>
</dbReference>
<proteinExistence type="predicted"/>
<evidence type="ECO:0000313" key="2">
    <source>
        <dbReference type="Proteomes" id="UP000011134"/>
    </source>
</evidence>
<reference evidence="1 2" key="1">
    <citation type="submission" date="2012-12" db="EMBL/GenBank/DDBJ databases">
        <title>Genome Assembly of Photobacterium sp. AK15.</title>
        <authorList>
            <person name="Khatri I."/>
            <person name="Vaidya B."/>
            <person name="Srinivas T.N.R."/>
            <person name="Subramanian S."/>
            <person name="Pinnaka A."/>
        </authorList>
    </citation>
    <scope>NUCLEOTIDE SEQUENCE [LARGE SCALE GENOMIC DNA]</scope>
    <source>
        <strain evidence="1 2">AK15</strain>
    </source>
</reference>
<accession>L8JDL6</accession>
<keyword evidence="2" id="KW-1185">Reference proteome</keyword>
<dbReference type="EMBL" id="AMZO01000017">
    <property type="protein sequence ID" value="ELR65507.1"/>
    <property type="molecule type" value="Genomic_DNA"/>
</dbReference>
<dbReference type="AlphaFoldDB" id="L8JDL6"/>
<organism evidence="1 2">
    <name type="scientific">Photobacterium marinum</name>
    <dbReference type="NCBI Taxonomy" id="1056511"/>
    <lineage>
        <taxon>Bacteria</taxon>
        <taxon>Pseudomonadati</taxon>
        <taxon>Pseudomonadota</taxon>
        <taxon>Gammaproteobacteria</taxon>
        <taxon>Vibrionales</taxon>
        <taxon>Vibrionaceae</taxon>
        <taxon>Photobacterium</taxon>
    </lineage>
</organism>
<dbReference type="PATRIC" id="fig|1056511.3.peg.2504"/>